<comment type="caution">
    <text evidence="2">The sequence shown here is derived from an EMBL/GenBank/DDBJ whole genome shotgun (WGS) entry which is preliminary data.</text>
</comment>
<dbReference type="PANTHER" id="PTHR21580">
    <property type="entry name" value="SHIPPO-1-RELATED"/>
    <property type="match status" value="1"/>
</dbReference>
<accession>A0A1R2BIC5</accession>
<dbReference type="PANTHER" id="PTHR21580:SF28">
    <property type="entry name" value="BOREALIN N-TERMINAL DOMAIN-CONTAINING PROTEIN-RELATED"/>
    <property type="match status" value="1"/>
</dbReference>
<sequence length="416" mass="44170">MHISSAPAWSFGGKSDEKQHFNTPGPGNYNPSVSKFENSPNYRIGTSSRVSIKPTSTPGPGTYESKSTVINRPAPKIGTSQRPPLSDTIETPGPGSYQVRPTIIDGPKYTMTSRRSTSKVNSSPGPGHYDQNLNEFNSGEKAPAYKIGSGSRTERPNSAYIPGPGAYSATSRDKGPSWGFGSQSRNNIFKIDVPGPGTYSSPDTLNKRGCSMTGRKPDSPVNSNPGPGSYNPSATARPKSPMWSLGKSPRGDFTARSKAVPGPGTYSPNVSLGKTAPVFGSSSRPPLSNVTDTPGPGEYNAIPKNTTPSYTMRPKTATQRKDYGPGPGQYNPSASYSDFKWTIGKEQKGMDLSLVKTMSVPGPGYYDTSKGLGGPKWGFGSEPRGREAKNSNPGPGSYATYSGIGNLPDYARRSNR</sequence>
<evidence type="ECO:0000256" key="1">
    <source>
        <dbReference type="SAM" id="MobiDB-lite"/>
    </source>
</evidence>
<gene>
    <name evidence="2" type="ORF">SteCoe_24140</name>
</gene>
<reference evidence="2 3" key="1">
    <citation type="submission" date="2016-11" db="EMBL/GenBank/DDBJ databases">
        <title>The macronuclear genome of Stentor coeruleus: a giant cell with tiny introns.</title>
        <authorList>
            <person name="Slabodnick M."/>
            <person name="Ruby J.G."/>
            <person name="Reiff S.B."/>
            <person name="Swart E.C."/>
            <person name="Gosai S."/>
            <person name="Prabakaran S."/>
            <person name="Witkowska E."/>
            <person name="Larue G.E."/>
            <person name="Fisher S."/>
            <person name="Freeman R.M."/>
            <person name="Gunawardena J."/>
            <person name="Chu W."/>
            <person name="Stover N.A."/>
            <person name="Gregory B.D."/>
            <person name="Nowacki M."/>
            <person name="Derisi J."/>
            <person name="Roy S.W."/>
            <person name="Marshall W.F."/>
            <person name="Sood P."/>
        </authorList>
    </citation>
    <scope>NUCLEOTIDE SEQUENCE [LARGE SCALE GENOMIC DNA]</scope>
    <source>
        <strain evidence="2">WM001</strain>
    </source>
</reference>
<proteinExistence type="predicted"/>
<organism evidence="2 3">
    <name type="scientific">Stentor coeruleus</name>
    <dbReference type="NCBI Taxonomy" id="5963"/>
    <lineage>
        <taxon>Eukaryota</taxon>
        <taxon>Sar</taxon>
        <taxon>Alveolata</taxon>
        <taxon>Ciliophora</taxon>
        <taxon>Postciliodesmatophora</taxon>
        <taxon>Heterotrichea</taxon>
        <taxon>Heterotrichida</taxon>
        <taxon>Stentoridae</taxon>
        <taxon>Stentor</taxon>
    </lineage>
</organism>
<feature type="region of interest" description="Disordered" evidence="1">
    <location>
        <begin position="363"/>
        <end position="416"/>
    </location>
</feature>
<dbReference type="AlphaFoldDB" id="A0A1R2BIC5"/>
<feature type="region of interest" description="Disordered" evidence="1">
    <location>
        <begin position="1"/>
        <end position="331"/>
    </location>
</feature>
<feature type="compositionally biased region" description="Polar residues" evidence="1">
    <location>
        <begin position="29"/>
        <end position="70"/>
    </location>
</feature>
<name>A0A1R2BIC5_9CILI</name>
<dbReference type="InterPro" id="IPR051291">
    <property type="entry name" value="CIMAP"/>
</dbReference>
<feature type="compositionally biased region" description="Polar residues" evidence="1">
    <location>
        <begin position="220"/>
        <end position="234"/>
    </location>
</feature>
<evidence type="ECO:0000313" key="2">
    <source>
        <dbReference type="EMBL" id="OMJ76474.1"/>
    </source>
</evidence>
<feature type="compositionally biased region" description="Polar residues" evidence="1">
    <location>
        <begin position="110"/>
        <end position="124"/>
    </location>
</feature>
<dbReference type="Proteomes" id="UP000187209">
    <property type="component" value="Unassembled WGS sequence"/>
</dbReference>
<keyword evidence="3" id="KW-1185">Reference proteome</keyword>
<evidence type="ECO:0000313" key="3">
    <source>
        <dbReference type="Proteomes" id="UP000187209"/>
    </source>
</evidence>
<dbReference type="OrthoDB" id="445580at2759"/>
<dbReference type="InterPro" id="IPR010736">
    <property type="entry name" value="SHIPPO-rpt"/>
</dbReference>
<protein>
    <submittedName>
        <fullName evidence="2">Uncharacterized protein</fullName>
    </submittedName>
</protein>
<feature type="compositionally biased region" description="Polar residues" evidence="1">
    <location>
        <begin position="280"/>
        <end position="292"/>
    </location>
</feature>
<dbReference type="Pfam" id="PF07004">
    <property type="entry name" value="SHIPPO-rpt"/>
    <property type="match status" value="11"/>
</dbReference>
<dbReference type="EMBL" id="MPUH01000629">
    <property type="protein sequence ID" value="OMJ76474.1"/>
    <property type="molecule type" value="Genomic_DNA"/>
</dbReference>